<keyword evidence="1" id="KW-0812">Transmembrane</keyword>
<proteinExistence type="predicted"/>
<dbReference type="EMBL" id="NMUH01003875">
    <property type="protein sequence ID" value="MQM07454.1"/>
    <property type="molecule type" value="Genomic_DNA"/>
</dbReference>
<keyword evidence="1" id="KW-1133">Transmembrane helix</keyword>
<protein>
    <submittedName>
        <fullName evidence="2">Uncharacterized protein</fullName>
    </submittedName>
</protein>
<comment type="caution">
    <text evidence="2">The sequence shown here is derived from an EMBL/GenBank/DDBJ whole genome shotgun (WGS) entry which is preliminary data.</text>
</comment>
<dbReference type="AlphaFoldDB" id="A0A843WU40"/>
<dbReference type="Proteomes" id="UP000652761">
    <property type="component" value="Unassembled WGS sequence"/>
</dbReference>
<feature type="transmembrane region" description="Helical" evidence="1">
    <location>
        <begin position="103"/>
        <end position="123"/>
    </location>
</feature>
<evidence type="ECO:0000256" key="1">
    <source>
        <dbReference type="SAM" id="Phobius"/>
    </source>
</evidence>
<name>A0A843WU40_COLES</name>
<accession>A0A843WU40</accession>
<evidence type="ECO:0000313" key="3">
    <source>
        <dbReference type="Proteomes" id="UP000652761"/>
    </source>
</evidence>
<gene>
    <name evidence="2" type="ORF">Taro_040296</name>
</gene>
<sequence>MRNCRDTQSHALSHSHSIPLSLSYSLSYTHGMSSHSSHQEQDQISPVPSSHLQVSTYSVGSSSNIIMDKDNESIPIVMEDIKEYLSWSFISVTRTGEPTRSGCFQSSLLLLVWINLFLLYGSII</sequence>
<organism evidence="2 3">
    <name type="scientific">Colocasia esculenta</name>
    <name type="common">Wild taro</name>
    <name type="synonym">Arum esculentum</name>
    <dbReference type="NCBI Taxonomy" id="4460"/>
    <lineage>
        <taxon>Eukaryota</taxon>
        <taxon>Viridiplantae</taxon>
        <taxon>Streptophyta</taxon>
        <taxon>Embryophyta</taxon>
        <taxon>Tracheophyta</taxon>
        <taxon>Spermatophyta</taxon>
        <taxon>Magnoliopsida</taxon>
        <taxon>Liliopsida</taxon>
        <taxon>Araceae</taxon>
        <taxon>Aroideae</taxon>
        <taxon>Colocasieae</taxon>
        <taxon>Colocasia</taxon>
    </lineage>
</organism>
<reference evidence="2" key="1">
    <citation type="submission" date="2017-07" db="EMBL/GenBank/DDBJ databases">
        <title>Taro Niue Genome Assembly and Annotation.</title>
        <authorList>
            <person name="Atibalentja N."/>
            <person name="Keating K."/>
            <person name="Fields C.J."/>
        </authorList>
    </citation>
    <scope>NUCLEOTIDE SEQUENCE</scope>
    <source>
        <strain evidence="2">Niue_2</strain>
        <tissue evidence="2">Leaf</tissue>
    </source>
</reference>
<keyword evidence="3" id="KW-1185">Reference proteome</keyword>
<evidence type="ECO:0000313" key="2">
    <source>
        <dbReference type="EMBL" id="MQM07454.1"/>
    </source>
</evidence>
<keyword evidence="1" id="KW-0472">Membrane</keyword>